<evidence type="ECO:0000313" key="2">
    <source>
        <dbReference type="Proteomes" id="UP000324222"/>
    </source>
</evidence>
<accession>A0A5B7DMU9</accession>
<dbReference type="Proteomes" id="UP000324222">
    <property type="component" value="Unassembled WGS sequence"/>
</dbReference>
<proteinExistence type="predicted"/>
<name>A0A5B7DMU9_PORTR</name>
<protein>
    <submittedName>
        <fullName evidence="1">Uncharacterized protein</fullName>
    </submittedName>
</protein>
<comment type="caution">
    <text evidence="1">The sequence shown here is derived from an EMBL/GenBank/DDBJ whole genome shotgun (WGS) entry which is preliminary data.</text>
</comment>
<dbReference type="AlphaFoldDB" id="A0A5B7DMU9"/>
<evidence type="ECO:0000313" key="1">
    <source>
        <dbReference type="EMBL" id="MPC22931.1"/>
    </source>
</evidence>
<gene>
    <name evidence="1" type="ORF">E2C01_015961</name>
</gene>
<dbReference type="EMBL" id="VSRR010001145">
    <property type="protein sequence ID" value="MPC22931.1"/>
    <property type="molecule type" value="Genomic_DNA"/>
</dbReference>
<keyword evidence="2" id="KW-1185">Reference proteome</keyword>
<organism evidence="1 2">
    <name type="scientific">Portunus trituberculatus</name>
    <name type="common">Swimming crab</name>
    <name type="synonym">Neptunus trituberculatus</name>
    <dbReference type="NCBI Taxonomy" id="210409"/>
    <lineage>
        <taxon>Eukaryota</taxon>
        <taxon>Metazoa</taxon>
        <taxon>Ecdysozoa</taxon>
        <taxon>Arthropoda</taxon>
        <taxon>Crustacea</taxon>
        <taxon>Multicrustacea</taxon>
        <taxon>Malacostraca</taxon>
        <taxon>Eumalacostraca</taxon>
        <taxon>Eucarida</taxon>
        <taxon>Decapoda</taxon>
        <taxon>Pleocyemata</taxon>
        <taxon>Brachyura</taxon>
        <taxon>Eubrachyura</taxon>
        <taxon>Portunoidea</taxon>
        <taxon>Portunidae</taxon>
        <taxon>Portuninae</taxon>
        <taxon>Portunus</taxon>
    </lineage>
</organism>
<sequence>MLVVVNSEGKIAKLHLQQAPIRTMCRCEIYKLKYPAISADLTSPSMVAAIPSCSVFRKHYQQQQQQQQQQ</sequence>
<reference evidence="1 2" key="1">
    <citation type="submission" date="2019-05" db="EMBL/GenBank/DDBJ databases">
        <title>Another draft genome of Portunus trituberculatus and its Hox gene families provides insights of decapod evolution.</title>
        <authorList>
            <person name="Jeong J.-H."/>
            <person name="Song I."/>
            <person name="Kim S."/>
            <person name="Choi T."/>
            <person name="Kim D."/>
            <person name="Ryu S."/>
            <person name="Kim W."/>
        </authorList>
    </citation>
    <scope>NUCLEOTIDE SEQUENCE [LARGE SCALE GENOMIC DNA]</scope>
    <source>
        <tissue evidence="1">Muscle</tissue>
    </source>
</reference>